<dbReference type="EMBL" id="METM01000024">
    <property type="protein sequence ID" value="OGB89476.1"/>
    <property type="molecule type" value="Genomic_DNA"/>
</dbReference>
<dbReference type="SUPFAM" id="SSF63825">
    <property type="entry name" value="YWTD domain"/>
    <property type="match status" value="1"/>
</dbReference>
<dbReference type="InterPro" id="IPR014755">
    <property type="entry name" value="Cu-Rt/internalin_Ig-like"/>
</dbReference>
<dbReference type="Gene3D" id="2.60.40.2030">
    <property type="match status" value="6"/>
</dbReference>
<keyword evidence="3" id="KW-0106">Calcium</keyword>
<dbReference type="InterPro" id="IPR038081">
    <property type="entry name" value="CalX-like_sf"/>
</dbReference>
<dbReference type="GO" id="GO:0007154">
    <property type="term" value="P:cell communication"/>
    <property type="evidence" value="ECO:0007669"/>
    <property type="project" value="InterPro"/>
</dbReference>
<organism evidence="8 9">
    <name type="scientific">candidate division WOR-1 bacterium RIFCSPHIGHO2_01_FULL_53_15</name>
    <dbReference type="NCBI Taxonomy" id="1802564"/>
    <lineage>
        <taxon>Bacteria</taxon>
        <taxon>Bacillati</taxon>
        <taxon>Saganbacteria</taxon>
    </lineage>
</organism>
<evidence type="ECO:0000256" key="2">
    <source>
        <dbReference type="ARBA" id="ARBA00022737"/>
    </source>
</evidence>
<dbReference type="PANTHER" id="PTHR11878">
    <property type="entry name" value="SODIUM/CALCIUM EXCHANGER"/>
    <property type="match status" value="1"/>
</dbReference>
<dbReference type="SMART" id="SM00237">
    <property type="entry name" value="Calx_beta"/>
    <property type="match status" value="5"/>
</dbReference>
<dbReference type="PANTHER" id="PTHR11878:SF65">
    <property type="entry name" value="NA_CA-EXCHANGE PROTEIN, ISOFORM G"/>
    <property type="match status" value="1"/>
</dbReference>
<proteinExistence type="predicted"/>
<dbReference type="Pfam" id="PF13205">
    <property type="entry name" value="Big_5"/>
    <property type="match status" value="2"/>
</dbReference>
<dbReference type="InterPro" id="IPR032812">
    <property type="entry name" value="SbsA_Ig"/>
</dbReference>
<feature type="non-terminal residue" evidence="8">
    <location>
        <position position="2083"/>
    </location>
</feature>
<sequence>MRGKRRMKIKILLIGSLLGLALAAGAPAITDVTPANSVINPATNDLYVVNNGAPAINKFTWNAGTKTWNAAAAATAALPAGSKCYGLEISADGTKLYASIAKGANSAVRDYTLSGFPASYADMTGAAWASTSAPAGLALGGNNRLFVADKGVGRVLIFNTANNTWVANITTQLAGRTNLYDVAVTAAAGSAYKLYVTQKAAAGNIYVFNYNNDTVSYVTTITSATYSQLIYPLYAKYAEGKLYVSVNGATGIDVMVFNTSSNSLVGTVKSGVTGEFGWTAFDLTPDNDWLVYKKASNALETANDVYKIATSAIALNATADSASLPTASRTNGLAALIYPSGASGKVLLALADCETGAFLAKDPAITNAAPAAPAFLGQFKVSNGTAIPAGGIVAERNLRLSATISDPVSDLVKGRFNYRLLGAPAYTTVESALAASGGAATVEISGLADGSYEWRVQAIDQFGNASGNVEFNETGSADFVVAATIPAVNFTAAGQLSANESGNLTITAQLSAIYGSTVSVPFTVNGTATGVTDYTITASPITIAADSTTGTATITITSDTIDEANETVIVTMGTPTNATKGATTVHTATITDDDAVPTVSFTSAAQASVNESGTMTITAQLSAASGLPVTVPYTVNGTATSVTDYTITVSPISIAAGSTTGTATITIAGDTLDEANETVIVTMGTPTNATLGLTTVHTATITDDDATPTVSFTTASQSSAAESGTMTITAQLSAASGLPVSVPFTVNGTATSVTDYTITVSPITITAGSTTGTATITITGDALDEANETVIVTMGTPTNATKGATSVHTATITDDDIAPSVSFTSATQSSVDEGGTMTITAQLSAASGQAVTVPFTLSGTATSGADYTITASPITITAGSTTGTATITITGDALDEANETVIVTMGTPTGATLGATTVHTATITDDDTTPTVSFTSAAQSSANESGVMTVTAQLSAASGQTVTIPFTLSGTAISGADYTITASPITIAAGSTTGTATITITGDTLDEANETVIVTMGAPTNATAGAITVHTATITDDDAAPTVRFTSASQISAAESGTMTITAQLSTASGLPVTVPYTVNGTATSGTDYTITASPITIAADSTTGSATITITGDTIDEANETVIVTMGTPTNATKGVTTVHTATITDDDSVPGAFDLLFPQDATAAGVTPTLAWGASSNAASYSVYLTWSGGSYSETSGAITGTTYQVPASANVPLGATVRWYVVAVNASGTKQSNQAWTFRTIADTPGDPQIVSTVPANGATGVPLNTSLIINFNEAIDQGTFAFSLAPANGSAVYEWSADSKTLYLSYTANFTASTAYTVNVTAAKDLGGNALIAGAPNPWSFTTGTTTDTAPTSPILRTPPTTPPVTTRPTFTWEASTDPDAGSSITYNFQVSRFSNFSTSEVKAYGIAGTSYTLSAAQQLAPNASYFWRVYAVDNWGKKTVSTPSARSFSTTSPAPFNLLYPQNNRDAGTQATLSWEASFDAQYYRVYLTWNGGSYSETSGTLTNNYLKIPAGANVPLSTTVTWYVTAVNASGTRNSTQTWTFNTVDDTAGSPAIVETMPMNGETNVPLNGNINIRYNEAIDEATLAYTISPDPGNITLDWAPFSSSVEIRHANFAPNTSYTVQVTAAKDLGGNDLVAGAVPNPFTFTTGTSLNNPPTAPTLTSPIGGQATTVVPNLIWTAATDPDPGDSVSYRYAVSTSPSFTNYVIVNGTAATNYQVQGSDGLQPNRTYYWFVIAVDRWSAQTFSSPTGSFVTSILTPTITGVVKQGTTNAWGYVYDNIEINGANFGTDPGDGNRDTATNSVTIGGLTVPDEVDPYAGIQVYYWSANKIVLGIPSQEGGTYLVAGDLPVVVTAGGIQTNSQSFELRPKLYGIEPDQGPIGTPVVINGTALGAVAGNISVSFSGAAPTAPSAANNTTANINVPVGTTTGPVSVTVNGKASNTTSFTVGQLLTDPVIASVYKQGTTNAWGYVYDNIEINGANFGADPGDGNRDTATNKVTINGLTIPDGVNVGGVDPNGVAVYAWSDTQIVLGIPSNEGGTYLVAGDLPVVVTAGGIQTNSQSFELRPKLYGIEPDQGP</sequence>
<dbReference type="GO" id="GO:0030001">
    <property type="term" value="P:metal ion transport"/>
    <property type="evidence" value="ECO:0007669"/>
    <property type="project" value="TreeGrafter"/>
</dbReference>
<dbReference type="Gene3D" id="2.120.10.30">
    <property type="entry name" value="TolB, C-terminal domain"/>
    <property type="match status" value="1"/>
</dbReference>
<dbReference type="GO" id="GO:0016020">
    <property type="term" value="C:membrane"/>
    <property type="evidence" value="ECO:0007669"/>
    <property type="project" value="InterPro"/>
</dbReference>
<dbReference type="InterPro" id="IPR051171">
    <property type="entry name" value="CaCA"/>
</dbReference>
<dbReference type="SUPFAM" id="SSF141072">
    <property type="entry name" value="CalX-like"/>
    <property type="match status" value="6"/>
</dbReference>
<evidence type="ECO:0000256" key="5">
    <source>
        <dbReference type="SAM" id="MobiDB-lite"/>
    </source>
</evidence>
<dbReference type="InterPro" id="IPR014756">
    <property type="entry name" value="Ig_E-set"/>
</dbReference>
<keyword evidence="2" id="KW-0677">Repeat</keyword>
<dbReference type="Proteomes" id="UP000178724">
    <property type="component" value="Unassembled WGS sequence"/>
</dbReference>
<evidence type="ECO:0000256" key="4">
    <source>
        <dbReference type="ARBA" id="ARBA00023065"/>
    </source>
</evidence>
<dbReference type="Pfam" id="PF03160">
    <property type="entry name" value="Calx-beta"/>
    <property type="match status" value="3"/>
</dbReference>
<dbReference type="InterPro" id="IPR002909">
    <property type="entry name" value="IPT_dom"/>
</dbReference>
<dbReference type="CDD" id="cd00102">
    <property type="entry name" value="IPT"/>
    <property type="match status" value="1"/>
</dbReference>
<dbReference type="Gene3D" id="2.60.40.1220">
    <property type="match status" value="1"/>
</dbReference>
<dbReference type="InterPro" id="IPR003961">
    <property type="entry name" value="FN3_dom"/>
</dbReference>
<dbReference type="InterPro" id="IPR003644">
    <property type="entry name" value="Calx_beta"/>
</dbReference>
<feature type="chain" id="PRO_5009513442" description="Fibronectin type-III domain-containing protein" evidence="6">
    <location>
        <begin position="24"/>
        <end position="2083"/>
    </location>
</feature>
<dbReference type="InterPro" id="IPR036116">
    <property type="entry name" value="FN3_sf"/>
</dbReference>
<evidence type="ECO:0000256" key="3">
    <source>
        <dbReference type="ARBA" id="ARBA00022837"/>
    </source>
</evidence>
<evidence type="ECO:0000313" key="9">
    <source>
        <dbReference type="Proteomes" id="UP000178724"/>
    </source>
</evidence>
<dbReference type="Pfam" id="PF01833">
    <property type="entry name" value="TIG"/>
    <property type="match status" value="1"/>
</dbReference>
<evidence type="ECO:0000256" key="1">
    <source>
        <dbReference type="ARBA" id="ARBA00022729"/>
    </source>
</evidence>
<comment type="caution">
    <text evidence="8">The sequence shown here is derived from an EMBL/GenBank/DDBJ whole genome shotgun (WGS) entry which is preliminary data.</text>
</comment>
<feature type="signal peptide" evidence="6">
    <location>
        <begin position="1"/>
        <end position="23"/>
    </location>
</feature>
<name>A0A1F4Q0U3_UNCSA</name>
<reference evidence="8 9" key="1">
    <citation type="journal article" date="2016" name="Nat. Commun.">
        <title>Thousands of microbial genomes shed light on interconnected biogeochemical processes in an aquifer system.</title>
        <authorList>
            <person name="Anantharaman K."/>
            <person name="Brown C.T."/>
            <person name="Hug L.A."/>
            <person name="Sharon I."/>
            <person name="Castelle C.J."/>
            <person name="Probst A.J."/>
            <person name="Thomas B.C."/>
            <person name="Singh A."/>
            <person name="Wilkins M.J."/>
            <person name="Karaoz U."/>
            <person name="Brodie E.L."/>
            <person name="Williams K.H."/>
            <person name="Hubbard S.S."/>
            <person name="Banfield J.F."/>
        </authorList>
    </citation>
    <scope>NUCLEOTIDE SEQUENCE [LARGE SCALE GENOMIC DNA]</scope>
</reference>
<evidence type="ECO:0000259" key="7">
    <source>
        <dbReference type="PROSITE" id="PS50853"/>
    </source>
</evidence>
<gene>
    <name evidence="8" type="ORF">A2625_00990</name>
</gene>
<evidence type="ECO:0000256" key="6">
    <source>
        <dbReference type="SAM" id="SignalP"/>
    </source>
</evidence>
<accession>A0A1F4Q0U3</accession>
<protein>
    <recommendedName>
        <fullName evidence="7">Fibronectin type-III domain-containing protein</fullName>
    </recommendedName>
</protein>
<dbReference type="InterPro" id="IPR011042">
    <property type="entry name" value="6-blade_b-propeller_TolB-like"/>
</dbReference>
<evidence type="ECO:0000313" key="8">
    <source>
        <dbReference type="EMBL" id="OGB89476.1"/>
    </source>
</evidence>
<feature type="domain" description="Fibronectin type-III" evidence="7">
    <location>
        <begin position="1354"/>
        <end position="1459"/>
    </location>
</feature>
<keyword evidence="4" id="KW-0813">Transport</keyword>
<dbReference type="PROSITE" id="PS50853">
    <property type="entry name" value="FN3"/>
    <property type="match status" value="1"/>
</dbReference>
<keyword evidence="1 6" id="KW-0732">Signal</keyword>
<feature type="region of interest" description="Disordered" evidence="5">
    <location>
        <begin position="1352"/>
        <end position="1373"/>
    </location>
</feature>
<dbReference type="Gene3D" id="2.60.40.10">
    <property type="entry name" value="Immunoglobulins"/>
    <property type="match status" value="7"/>
</dbReference>
<dbReference type="SUPFAM" id="SSF49265">
    <property type="entry name" value="Fibronectin type III"/>
    <property type="match status" value="1"/>
</dbReference>
<dbReference type="InterPro" id="IPR013783">
    <property type="entry name" value="Ig-like_fold"/>
</dbReference>
<keyword evidence="4" id="KW-0406">Ion transport</keyword>
<dbReference type="SUPFAM" id="SSF81296">
    <property type="entry name" value="E set domains"/>
    <property type="match status" value="1"/>
</dbReference>